<dbReference type="AlphaFoldDB" id="A0A1J5SZB6"/>
<organism evidence="2">
    <name type="scientific">mine drainage metagenome</name>
    <dbReference type="NCBI Taxonomy" id="410659"/>
    <lineage>
        <taxon>unclassified sequences</taxon>
        <taxon>metagenomes</taxon>
        <taxon>ecological metagenomes</taxon>
    </lineage>
</organism>
<dbReference type="EMBL" id="MLJW01000027">
    <property type="protein sequence ID" value="OIR09368.1"/>
    <property type="molecule type" value="Genomic_DNA"/>
</dbReference>
<dbReference type="InterPro" id="IPR012441">
    <property type="entry name" value="DUF1643"/>
</dbReference>
<protein>
    <recommendedName>
        <fullName evidence="3">Protein containing DUF1643</fullName>
    </recommendedName>
</protein>
<dbReference type="Pfam" id="PF07799">
    <property type="entry name" value="DUF1643"/>
    <property type="match status" value="1"/>
</dbReference>
<feature type="region of interest" description="Disordered" evidence="1">
    <location>
        <begin position="150"/>
        <end position="173"/>
    </location>
</feature>
<proteinExistence type="predicted"/>
<reference evidence="2" key="1">
    <citation type="submission" date="2016-10" db="EMBL/GenBank/DDBJ databases">
        <title>Sequence of Gallionella enrichment culture.</title>
        <authorList>
            <person name="Poehlein A."/>
            <person name="Muehling M."/>
            <person name="Daniel R."/>
        </authorList>
    </citation>
    <scope>NUCLEOTIDE SEQUENCE</scope>
</reference>
<comment type="caution">
    <text evidence="2">The sequence shown here is derived from an EMBL/GenBank/DDBJ whole genome shotgun (WGS) entry which is preliminary data.</text>
</comment>
<gene>
    <name evidence="2" type="ORF">GALL_86020</name>
</gene>
<accession>A0A1J5SZB6</accession>
<evidence type="ECO:0000256" key="1">
    <source>
        <dbReference type="SAM" id="MobiDB-lite"/>
    </source>
</evidence>
<sequence length="173" mass="19237">MDNACEFSPDRRYRYSLVHRWNPLFGDRLILWIGLNPSTADERRLDPTLTRIAAFSKREGFDGFWMANLFALRTPYPEEMRADPEPVGPDNDAALLRAASQCEVVVAAWGAGGFFLDRARHVARLLAGHTLLCLGTTRDGSPRHPLYVPASQDLTPWTPPSVGTDGQPASSTR</sequence>
<name>A0A1J5SZB6_9ZZZZ</name>
<evidence type="ECO:0008006" key="3">
    <source>
        <dbReference type="Google" id="ProtNLM"/>
    </source>
</evidence>
<evidence type="ECO:0000313" key="2">
    <source>
        <dbReference type="EMBL" id="OIR09368.1"/>
    </source>
</evidence>